<dbReference type="RefSeq" id="WP_202829023.1">
    <property type="nucleotide sequence ID" value="NZ_JAEUXJ010000032.1"/>
</dbReference>
<keyword evidence="3" id="KW-1185">Reference proteome</keyword>
<feature type="coiled-coil region" evidence="1">
    <location>
        <begin position="169"/>
        <end position="199"/>
    </location>
</feature>
<keyword evidence="1" id="KW-0175">Coiled coil</keyword>
<sequence>MARLSPTVPKKLLADRRPPVEVMPEGDGRIEILNSALVRYERREDFAREINTLWQRAQATFLTIGRYLNMAKSQLPHGEFNAMIERDLPFSPRTAFQIRAATVAVESGRLPSDRLPQNYTTIYYLSTLPDDALEKAKQSGLLRPDLRRSEVVAFKKKILEAGEAEIEHGEATAQRLAALRRQKAAIEEEISRLERAVAQNMSGGEGPDR</sequence>
<evidence type="ECO:0000313" key="3">
    <source>
        <dbReference type="Proteomes" id="UP000606490"/>
    </source>
</evidence>
<gene>
    <name evidence="2" type="ORF">JMJ55_28640</name>
</gene>
<accession>A0ABS1VC91</accession>
<protein>
    <submittedName>
        <fullName evidence="2">DUF3102 domain-containing protein</fullName>
    </submittedName>
</protein>
<name>A0ABS1VC91_9PROT</name>
<evidence type="ECO:0000313" key="2">
    <source>
        <dbReference type="EMBL" id="MBL6459294.1"/>
    </source>
</evidence>
<organism evidence="2 3">
    <name type="scientific">Belnapia mucosa</name>
    <dbReference type="NCBI Taxonomy" id="2804532"/>
    <lineage>
        <taxon>Bacteria</taxon>
        <taxon>Pseudomonadati</taxon>
        <taxon>Pseudomonadota</taxon>
        <taxon>Alphaproteobacteria</taxon>
        <taxon>Acetobacterales</taxon>
        <taxon>Roseomonadaceae</taxon>
        <taxon>Belnapia</taxon>
    </lineage>
</organism>
<dbReference type="EMBL" id="JAEUXJ010000032">
    <property type="protein sequence ID" value="MBL6459294.1"/>
    <property type="molecule type" value="Genomic_DNA"/>
</dbReference>
<dbReference type="Proteomes" id="UP000606490">
    <property type="component" value="Unassembled WGS sequence"/>
</dbReference>
<evidence type="ECO:0000256" key="1">
    <source>
        <dbReference type="SAM" id="Coils"/>
    </source>
</evidence>
<dbReference type="Pfam" id="PF11300">
    <property type="entry name" value="DUF3102"/>
    <property type="match status" value="1"/>
</dbReference>
<comment type="caution">
    <text evidence="2">The sequence shown here is derived from an EMBL/GenBank/DDBJ whole genome shotgun (WGS) entry which is preliminary data.</text>
</comment>
<dbReference type="InterPro" id="IPR021451">
    <property type="entry name" value="DUF3102"/>
</dbReference>
<reference evidence="2 3" key="1">
    <citation type="submission" date="2021-01" db="EMBL/GenBank/DDBJ databases">
        <title>Belnapia mucosa sp. nov. and Belnapia arida sp. nov., isolated from the Tabernas Desert (Almeria, Spain).</title>
        <authorList>
            <person name="Molina-Menor E."/>
            <person name="Vidal-Verdu A."/>
            <person name="Calonge A."/>
            <person name="Satari L."/>
            <person name="Pereto Magraner J."/>
            <person name="Porcar Miralles M."/>
        </authorList>
    </citation>
    <scope>NUCLEOTIDE SEQUENCE [LARGE SCALE GENOMIC DNA]</scope>
    <source>
        <strain evidence="2 3">T6</strain>
    </source>
</reference>
<proteinExistence type="predicted"/>